<dbReference type="EMBL" id="FZQP02005421">
    <property type="protein sequence ID" value="VVD01523.1"/>
    <property type="molecule type" value="Genomic_DNA"/>
</dbReference>
<dbReference type="GO" id="GO:0071007">
    <property type="term" value="C:U2-type catalytic step 2 spliceosome"/>
    <property type="evidence" value="ECO:0007669"/>
    <property type="project" value="TreeGrafter"/>
</dbReference>
<dbReference type="GO" id="GO:0000398">
    <property type="term" value="P:mRNA splicing, via spliceosome"/>
    <property type="evidence" value="ECO:0007669"/>
    <property type="project" value="TreeGrafter"/>
</dbReference>
<evidence type="ECO:0000313" key="2">
    <source>
        <dbReference type="Proteomes" id="UP000324832"/>
    </source>
</evidence>
<dbReference type="AlphaFoldDB" id="A0A5E4QUZ9"/>
<gene>
    <name evidence="1" type="ORF">LSINAPIS_LOCUS11918</name>
</gene>
<name>A0A5E4QUZ9_9NEOP</name>
<dbReference type="PANTHER" id="PTHR42908:SF6">
    <property type="entry name" value="116 KDA U5 SMALL NUCLEAR RIBONUCLEOPROTEIN COMPONENT"/>
    <property type="match status" value="1"/>
</dbReference>
<proteinExistence type="predicted"/>
<dbReference type="Proteomes" id="UP000324832">
    <property type="component" value="Unassembled WGS sequence"/>
</dbReference>
<dbReference type="InterPro" id="IPR027417">
    <property type="entry name" value="P-loop_NTPase"/>
</dbReference>
<reference evidence="1 2" key="1">
    <citation type="submission" date="2017-07" db="EMBL/GenBank/DDBJ databases">
        <authorList>
            <person name="Talla V."/>
            <person name="Backstrom N."/>
        </authorList>
    </citation>
    <scope>NUCLEOTIDE SEQUENCE [LARGE SCALE GENOMIC DNA]</scope>
</reference>
<dbReference type="GO" id="GO:0046540">
    <property type="term" value="C:U4/U6 x U5 tri-snRNP complex"/>
    <property type="evidence" value="ECO:0007669"/>
    <property type="project" value="TreeGrafter"/>
</dbReference>
<accession>A0A5E4QUZ9</accession>
<dbReference type="GO" id="GO:0003924">
    <property type="term" value="F:GTPase activity"/>
    <property type="evidence" value="ECO:0007669"/>
    <property type="project" value="TreeGrafter"/>
</dbReference>
<dbReference type="PANTHER" id="PTHR42908">
    <property type="entry name" value="TRANSLATION ELONGATION FACTOR-RELATED"/>
    <property type="match status" value="1"/>
</dbReference>
<dbReference type="GO" id="GO:0030623">
    <property type="term" value="F:U5 snRNA binding"/>
    <property type="evidence" value="ECO:0007669"/>
    <property type="project" value="TreeGrafter"/>
</dbReference>
<keyword evidence="2" id="KW-1185">Reference proteome</keyword>
<sequence length="71" mass="8047">MHIISNVCFASSLYDVCFTLESFAAMYAQAHDCGLVSSEMAAWLWGDVYFNAKTRRFTKKQPHSSAQRSFS</sequence>
<dbReference type="SUPFAM" id="SSF52540">
    <property type="entry name" value="P-loop containing nucleoside triphosphate hydrolases"/>
    <property type="match status" value="1"/>
</dbReference>
<protein>
    <submittedName>
        <fullName evidence="1">Uncharacterized protein</fullName>
    </submittedName>
</protein>
<dbReference type="GO" id="GO:0005829">
    <property type="term" value="C:cytosol"/>
    <property type="evidence" value="ECO:0007669"/>
    <property type="project" value="TreeGrafter"/>
</dbReference>
<evidence type="ECO:0000313" key="1">
    <source>
        <dbReference type="EMBL" id="VVD01523.1"/>
    </source>
</evidence>
<organism evidence="1 2">
    <name type="scientific">Leptidea sinapis</name>
    <dbReference type="NCBI Taxonomy" id="189913"/>
    <lineage>
        <taxon>Eukaryota</taxon>
        <taxon>Metazoa</taxon>
        <taxon>Ecdysozoa</taxon>
        <taxon>Arthropoda</taxon>
        <taxon>Hexapoda</taxon>
        <taxon>Insecta</taxon>
        <taxon>Pterygota</taxon>
        <taxon>Neoptera</taxon>
        <taxon>Endopterygota</taxon>
        <taxon>Lepidoptera</taxon>
        <taxon>Glossata</taxon>
        <taxon>Ditrysia</taxon>
        <taxon>Papilionoidea</taxon>
        <taxon>Pieridae</taxon>
        <taxon>Dismorphiinae</taxon>
        <taxon>Leptidea</taxon>
    </lineage>
</organism>
<dbReference type="Gene3D" id="3.90.1430.10">
    <property type="entry name" value="Yeast translation eEF2 (G' domain)"/>
    <property type="match status" value="1"/>
</dbReference>